<evidence type="ECO:0000256" key="4">
    <source>
        <dbReference type="ARBA" id="ARBA00022692"/>
    </source>
</evidence>
<evidence type="ECO:0000256" key="10">
    <source>
        <dbReference type="SAM" id="Phobius"/>
    </source>
</evidence>
<dbReference type="InterPro" id="IPR031846">
    <property type="entry name" value="Hvcn1"/>
</dbReference>
<dbReference type="PANTHER" id="PTHR46480:SF1">
    <property type="entry name" value="VOLTAGE-GATED HYDROGEN CHANNEL 1"/>
    <property type="match status" value="1"/>
</dbReference>
<keyword evidence="7" id="KW-0406">Ion transport</keyword>
<evidence type="ECO:0000256" key="1">
    <source>
        <dbReference type="ARBA" id="ARBA00004651"/>
    </source>
</evidence>
<reference evidence="11" key="1">
    <citation type="submission" date="2022-04" db="EMBL/GenBank/DDBJ databases">
        <authorList>
            <person name="Xu L."/>
            <person name="Lv Z."/>
        </authorList>
    </citation>
    <scope>NUCLEOTIDE SEQUENCE</scope>
    <source>
        <strain evidence="11">LV_2022a</strain>
    </source>
</reference>
<dbReference type="InterPro" id="IPR027359">
    <property type="entry name" value="Volt_channel_dom_sf"/>
</dbReference>
<protein>
    <recommendedName>
        <fullName evidence="13">Voltage-gated hydrogen channel 1</fullName>
    </recommendedName>
</protein>
<reference evidence="11" key="2">
    <citation type="journal article" date="2023" name="Infect Dis Poverty">
        <title>Chromosome-scale genome of the human blood fluke Schistosoma mekongi and its implications for public health.</title>
        <authorList>
            <person name="Zhou M."/>
            <person name="Xu L."/>
            <person name="Xu D."/>
            <person name="Chen W."/>
            <person name="Khan J."/>
            <person name="Hu Y."/>
            <person name="Huang H."/>
            <person name="Wei H."/>
            <person name="Zhang Y."/>
            <person name="Chusongsang P."/>
            <person name="Tanasarnprasert K."/>
            <person name="Hu X."/>
            <person name="Limpanont Y."/>
            <person name="Lv Z."/>
        </authorList>
    </citation>
    <scope>NUCLEOTIDE SEQUENCE</scope>
    <source>
        <strain evidence="11">LV_2022a</strain>
    </source>
</reference>
<dbReference type="GO" id="GO:0005886">
    <property type="term" value="C:plasma membrane"/>
    <property type="evidence" value="ECO:0007669"/>
    <property type="project" value="UniProtKB-SubCell"/>
</dbReference>
<dbReference type="PANTHER" id="PTHR46480">
    <property type="entry name" value="F20B24.22"/>
    <property type="match status" value="1"/>
</dbReference>
<evidence type="ECO:0000256" key="3">
    <source>
        <dbReference type="ARBA" id="ARBA00022475"/>
    </source>
</evidence>
<dbReference type="GO" id="GO:0030171">
    <property type="term" value="F:voltage-gated proton channel activity"/>
    <property type="evidence" value="ECO:0007669"/>
    <property type="project" value="InterPro"/>
</dbReference>
<evidence type="ECO:0000256" key="5">
    <source>
        <dbReference type="ARBA" id="ARBA00022882"/>
    </source>
</evidence>
<evidence type="ECO:0008006" key="13">
    <source>
        <dbReference type="Google" id="ProtNLM"/>
    </source>
</evidence>
<organism evidence="11 12">
    <name type="scientific">Schistosoma mekongi</name>
    <name type="common">Parasitic worm</name>
    <dbReference type="NCBI Taxonomy" id="38744"/>
    <lineage>
        <taxon>Eukaryota</taxon>
        <taxon>Metazoa</taxon>
        <taxon>Spiralia</taxon>
        <taxon>Lophotrochozoa</taxon>
        <taxon>Platyhelminthes</taxon>
        <taxon>Trematoda</taxon>
        <taxon>Digenea</taxon>
        <taxon>Strigeidida</taxon>
        <taxon>Schistosomatoidea</taxon>
        <taxon>Schistosomatidae</taxon>
        <taxon>Schistosoma</taxon>
    </lineage>
</organism>
<evidence type="ECO:0000313" key="11">
    <source>
        <dbReference type="EMBL" id="KAK4471037.1"/>
    </source>
</evidence>
<comment type="caution">
    <text evidence="11">The sequence shown here is derived from an EMBL/GenBank/DDBJ whole genome shotgun (WGS) entry which is preliminary data.</text>
</comment>
<comment type="subcellular location">
    <subcellularLocation>
        <location evidence="1">Cell membrane</location>
        <topology evidence="1">Multi-pass membrane protein</topology>
    </subcellularLocation>
</comment>
<keyword evidence="5" id="KW-0851">Voltage-gated channel</keyword>
<evidence type="ECO:0000256" key="2">
    <source>
        <dbReference type="ARBA" id="ARBA00022448"/>
    </source>
</evidence>
<dbReference type="Gene3D" id="1.20.120.350">
    <property type="entry name" value="Voltage-gated potassium channels. Chain C"/>
    <property type="match status" value="1"/>
</dbReference>
<feature type="transmembrane region" description="Helical" evidence="10">
    <location>
        <begin position="73"/>
        <end position="95"/>
    </location>
</feature>
<name>A0AAE1ZD21_SCHME</name>
<keyword evidence="12" id="KW-1185">Reference proteome</keyword>
<proteinExistence type="predicted"/>
<accession>A0AAE1ZD21</accession>
<gene>
    <name evidence="11" type="ORF">MN116_000546</name>
</gene>
<evidence type="ECO:0000256" key="8">
    <source>
        <dbReference type="ARBA" id="ARBA00023136"/>
    </source>
</evidence>
<dbReference type="AlphaFoldDB" id="A0AAE1ZD21"/>
<feature type="transmembrane region" description="Helical" evidence="10">
    <location>
        <begin position="116"/>
        <end position="137"/>
    </location>
</feature>
<keyword evidence="9" id="KW-0407">Ion channel</keyword>
<evidence type="ECO:0000256" key="6">
    <source>
        <dbReference type="ARBA" id="ARBA00022989"/>
    </source>
</evidence>
<keyword evidence="4 10" id="KW-0812">Transmembrane</keyword>
<keyword evidence="6 10" id="KW-1133">Transmembrane helix</keyword>
<dbReference type="Proteomes" id="UP001292079">
    <property type="component" value="Unassembled WGS sequence"/>
</dbReference>
<evidence type="ECO:0000256" key="7">
    <source>
        <dbReference type="ARBA" id="ARBA00023065"/>
    </source>
</evidence>
<keyword evidence="2" id="KW-0813">Transport</keyword>
<keyword evidence="3" id="KW-1003">Cell membrane</keyword>
<dbReference type="GO" id="GO:0034702">
    <property type="term" value="C:monoatomic ion channel complex"/>
    <property type="evidence" value="ECO:0007669"/>
    <property type="project" value="UniProtKB-KW"/>
</dbReference>
<dbReference type="EMBL" id="JALJAT010000003">
    <property type="protein sequence ID" value="KAK4471037.1"/>
    <property type="molecule type" value="Genomic_DNA"/>
</dbReference>
<keyword evidence="8 10" id="KW-0472">Membrane</keyword>
<sequence>MRNKGKHLNTNKSNRYEIDVTNNLLVPMNETDPISSPIATTTITTLNETTNVEINNNNRKCRPILSSILNCKLFHMIIVILCALDGLLVICMLLLEIESLKLPPSILRYRLNLTSFIFECASYAIITLFLIEIPIKLWTFGFIFYRKQWIELLDAFVCIISFAVDTYNIQRHVIHSKFNEYSSTSSSTSSSSSSYYNQYNITVDYYFNETSNSNVNKSVQTTIADAAGLLVLFRLWRIIRIVNAIIMSVTASQEGVMNSLKEAQTVSFKRIDELEQLLQENNIPIPPLTPKSQSILLTKKLEKT</sequence>
<evidence type="ECO:0000256" key="9">
    <source>
        <dbReference type="ARBA" id="ARBA00023303"/>
    </source>
</evidence>
<evidence type="ECO:0000313" key="12">
    <source>
        <dbReference type="Proteomes" id="UP001292079"/>
    </source>
</evidence>